<evidence type="ECO:0000256" key="1">
    <source>
        <dbReference type="ARBA" id="ARBA00006484"/>
    </source>
</evidence>
<protein>
    <submittedName>
        <fullName evidence="2">3-oxoacyl-[acyl-carrier protein] reductase</fullName>
        <ecNumber evidence="2">1.1.1.100</ecNumber>
    </submittedName>
</protein>
<dbReference type="InterPro" id="IPR036291">
    <property type="entry name" value="NAD(P)-bd_dom_sf"/>
</dbReference>
<proteinExistence type="inferred from homology"/>
<dbReference type="PANTHER" id="PTHR42879">
    <property type="entry name" value="3-OXOACYL-(ACYL-CARRIER-PROTEIN) REDUCTASE"/>
    <property type="match status" value="1"/>
</dbReference>
<dbReference type="EC" id="1.1.1.100" evidence="2"/>
<dbReference type="CDD" id="cd05344">
    <property type="entry name" value="BKR_like_SDR_like"/>
    <property type="match status" value="1"/>
</dbReference>
<comment type="caution">
    <text evidence="2">The sequence shown here is derived from an EMBL/GenBank/DDBJ whole genome shotgun (WGS) entry which is preliminary data.</text>
</comment>
<dbReference type="Proteomes" id="UP001235840">
    <property type="component" value="Unassembled WGS sequence"/>
</dbReference>
<keyword evidence="3" id="KW-1185">Reference proteome</keyword>
<dbReference type="InterPro" id="IPR050259">
    <property type="entry name" value="SDR"/>
</dbReference>
<reference evidence="2 3" key="1">
    <citation type="submission" date="2023-07" db="EMBL/GenBank/DDBJ databases">
        <title>Genomic Encyclopedia of Type Strains, Phase IV (KMG-IV): sequencing the most valuable type-strain genomes for metagenomic binning, comparative biology and taxonomic classification.</title>
        <authorList>
            <person name="Goeker M."/>
        </authorList>
    </citation>
    <scope>NUCLEOTIDE SEQUENCE [LARGE SCALE GENOMIC DNA]</scope>
    <source>
        <strain evidence="2 3">DSM 12751</strain>
    </source>
</reference>
<dbReference type="EMBL" id="JAUSTY010000003">
    <property type="protein sequence ID" value="MDQ0165049.1"/>
    <property type="molecule type" value="Genomic_DNA"/>
</dbReference>
<name>A0ABT9VW03_9BACI</name>
<accession>A0ABT9VW03</accession>
<gene>
    <name evidence="2" type="ORF">J2S11_000949</name>
</gene>
<keyword evidence="2" id="KW-0560">Oxidoreductase</keyword>
<evidence type="ECO:0000313" key="2">
    <source>
        <dbReference type="EMBL" id="MDQ0165049.1"/>
    </source>
</evidence>
<organism evidence="2 3">
    <name type="scientific">Caldalkalibacillus horti</name>
    <dbReference type="NCBI Taxonomy" id="77523"/>
    <lineage>
        <taxon>Bacteria</taxon>
        <taxon>Bacillati</taxon>
        <taxon>Bacillota</taxon>
        <taxon>Bacilli</taxon>
        <taxon>Bacillales</taxon>
        <taxon>Bacillaceae</taxon>
        <taxon>Caldalkalibacillus</taxon>
    </lineage>
</organism>
<dbReference type="PRINTS" id="PR00080">
    <property type="entry name" value="SDRFAMILY"/>
</dbReference>
<dbReference type="PRINTS" id="PR00081">
    <property type="entry name" value="GDHRDH"/>
</dbReference>
<comment type="similarity">
    <text evidence="1">Belongs to the short-chain dehydrogenases/reductases (SDR) family.</text>
</comment>
<evidence type="ECO:0000313" key="3">
    <source>
        <dbReference type="Proteomes" id="UP001235840"/>
    </source>
</evidence>
<sequence length="262" mass="28347">MDLGLQGKKVLVLASSKGLGRATATQFAAEGADVMLTSRKEEELIKTAAEIKEQTGRDVSYFVADVSKGEDLEKLIAATAERFGTIDVLVNNSGGPPAGKFDDFNDQDWYNAFELTLLSYIRTIRGVLPYMKKQKSGRIINITSSSIKQPIENLLLSNTLRLGVVGLAKSLALELAKDQILINTVGPGQIRTDRVVEFDEAKAKELGTSIDAVQSSKQEQIAIGRYGEPDEFAKTLLFLGSFANTYVTGQTLLVDGGLVKAI</sequence>
<dbReference type="InterPro" id="IPR002347">
    <property type="entry name" value="SDR_fam"/>
</dbReference>
<dbReference type="SUPFAM" id="SSF51735">
    <property type="entry name" value="NAD(P)-binding Rossmann-fold domains"/>
    <property type="match status" value="1"/>
</dbReference>
<dbReference type="PANTHER" id="PTHR42879:SF6">
    <property type="entry name" value="NADPH-DEPENDENT REDUCTASE BACG"/>
    <property type="match status" value="1"/>
</dbReference>
<dbReference type="Pfam" id="PF13561">
    <property type="entry name" value="adh_short_C2"/>
    <property type="match status" value="1"/>
</dbReference>
<dbReference type="RefSeq" id="WP_307391580.1">
    <property type="nucleotide sequence ID" value="NZ_BAAADK010000010.1"/>
</dbReference>
<dbReference type="Gene3D" id="3.40.50.720">
    <property type="entry name" value="NAD(P)-binding Rossmann-like Domain"/>
    <property type="match status" value="1"/>
</dbReference>
<dbReference type="GO" id="GO:0004316">
    <property type="term" value="F:3-oxoacyl-[acyl-carrier-protein] reductase (NADPH) activity"/>
    <property type="evidence" value="ECO:0007669"/>
    <property type="project" value="UniProtKB-EC"/>
</dbReference>